<dbReference type="InParanoid" id="A0A409WPF1"/>
<proteinExistence type="predicted"/>
<protein>
    <submittedName>
        <fullName evidence="2">Uncharacterized protein</fullName>
    </submittedName>
</protein>
<name>A0A409WPF1_PSICY</name>
<evidence type="ECO:0000313" key="2">
    <source>
        <dbReference type="EMBL" id="PPQ80395.1"/>
    </source>
</evidence>
<dbReference type="EMBL" id="NHYD01003333">
    <property type="protein sequence ID" value="PPQ80395.1"/>
    <property type="molecule type" value="Genomic_DNA"/>
</dbReference>
<dbReference type="AlphaFoldDB" id="A0A409WPF1"/>
<accession>A0A409WPF1</accession>
<feature type="region of interest" description="Disordered" evidence="1">
    <location>
        <begin position="54"/>
        <end position="82"/>
    </location>
</feature>
<reference evidence="2 3" key="1">
    <citation type="journal article" date="2018" name="Evol. Lett.">
        <title>Horizontal gene cluster transfer increased hallucinogenic mushroom diversity.</title>
        <authorList>
            <person name="Reynolds H.T."/>
            <person name="Vijayakumar V."/>
            <person name="Gluck-Thaler E."/>
            <person name="Korotkin H.B."/>
            <person name="Matheny P.B."/>
            <person name="Slot J.C."/>
        </authorList>
    </citation>
    <scope>NUCLEOTIDE SEQUENCE [LARGE SCALE GENOMIC DNA]</scope>
    <source>
        <strain evidence="2 3">2631</strain>
    </source>
</reference>
<organism evidence="2 3">
    <name type="scientific">Psilocybe cyanescens</name>
    <dbReference type="NCBI Taxonomy" id="93625"/>
    <lineage>
        <taxon>Eukaryota</taxon>
        <taxon>Fungi</taxon>
        <taxon>Dikarya</taxon>
        <taxon>Basidiomycota</taxon>
        <taxon>Agaricomycotina</taxon>
        <taxon>Agaricomycetes</taxon>
        <taxon>Agaricomycetidae</taxon>
        <taxon>Agaricales</taxon>
        <taxon>Agaricineae</taxon>
        <taxon>Strophariaceae</taxon>
        <taxon>Psilocybe</taxon>
    </lineage>
</organism>
<dbReference type="Proteomes" id="UP000283269">
    <property type="component" value="Unassembled WGS sequence"/>
</dbReference>
<gene>
    <name evidence="2" type="ORF">CVT25_001712</name>
</gene>
<evidence type="ECO:0000313" key="3">
    <source>
        <dbReference type="Proteomes" id="UP000283269"/>
    </source>
</evidence>
<sequence length="82" mass="9076">MSGLSSMRAEIASSTVFVSLVCFATIPLLLGTRIPEAEQVPDALQVTSIIFLPLPPSPPPKYNKRNRHRTDPIHAHRPVHRP</sequence>
<comment type="caution">
    <text evidence="2">The sequence shown here is derived from an EMBL/GenBank/DDBJ whole genome shotgun (WGS) entry which is preliminary data.</text>
</comment>
<keyword evidence="3" id="KW-1185">Reference proteome</keyword>
<evidence type="ECO:0000256" key="1">
    <source>
        <dbReference type="SAM" id="MobiDB-lite"/>
    </source>
</evidence>